<gene>
    <name evidence="2" type="ORF">M422DRAFT_255109</name>
</gene>
<sequence>MINALEYNAATDISSDLTHNIDSLAITPSPESSLSASYCSNEITPDVVSPPPSERTPASNPSLNQNIIVQNRI</sequence>
<evidence type="ECO:0000256" key="1">
    <source>
        <dbReference type="SAM" id="MobiDB-lite"/>
    </source>
</evidence>
<accession>A0A0C9VTC8</accession>
<evidence type="ECO:0000313" key="3">
    <source>
        <dbReference type="Proteomes" id="UP000054279"/>
    </source>
</evidence>
<dbReference type="Proteomes" id="UP000054279">
    <property type="component" value="Unassembled WGS sequence"/>
</dbReference>
<keyword evidence="3" id="KW-1185">Reference proteome</keyword>
<dbReference type="HOGENOM" id="CLU_2706411_0_0_1"/>
<reference evidence="2 3" key="1">
    <citation type="submission" date="2014-06" db="EMBL/GenBank/DDBJ databases">
        <title>Evolutionary Origins and Diversification of the Mycorrhizal Mutualists.</title>
        <authorList>
            <consortium name="DOE Joint Genome Institute"/>
            <consortium name="Mycorrhizal Genomics Consortium"/>
            <person name="Kohler A."/>
            <person name="Kuo A."/>
            <person name="Nagy L.G."/>
            <person name="Floudas D."/>
            <person name="Copeland A."/>
            <person name="Barry K.W."/>
            <person name="Cichocki N."/>
            <person name="Veneault-Fourrey C."/>
            <person name="LaButti K."/>
            <person name="Lindquist E.A."/>
            <person name="Lipzen A."/>
            <person name="Lundell T."/>
            <person name="Morin E."/>
            <person name="Murat C."/>
            <person name="Riley R."/>
            <person name="Ohm R."/>
            <person name="Sun H."/>
            <person name="Tunlid A."/>
            <person name="Henrissat B."/>
            <person name="Grigoriev I.V."/>
            <person name="Hibbett D.S."/>
            <person name="Martin F."/>
        </authorList>
    </citation>
    <scope>NUCLEOTIDE SEQUENCE [LARGE SCALE GENOMIC DNA]</scope>
    <source>
        <strain evidence="2 3">SS14</strain>
    </source>
</reference>
<dbReference type="AlphaFoldDB" id="A0A0C9VTC8"/>
<feature type="compositionally biased region" description="Polar residues" evidence="1">
    <location>
        <begin position="56"/>
        <end position="65"/>
    </location>
</feature>
<evidence type="ECO:0000313" key="2">
    <source>
        <dbReference type="EMBL" id="KIJ41795.1"/>
    </source>
</evidence>
<protein>
    <submittedName>
        <fullName evidence="2">Uncharacterized protein</fullName>
    </submittedName>
</protein>
<name>A0A0C9VTC8_SPHS4</name>
<feature type="region of interest" description="Disordered" evidence="1">
    <location>
        <begin position="43"/>
        <end position="65"/>
    </location>
</feature>
<proteinExistence type="predicted"/>
<organism evidence="2 3">
    <name type="scientific">Sphaerobolus stellatus (strain SS14)</name>
    <dbReference type="NCBI Taxonomy" id="990650"/>
    <lineage>
        <taxon>Eukaryota</taxon>
        <taxon>Fungi</taxon>
        <taxon>Dikarya</taxon>
        <taxon>Basidiomycota</taxon>
        <taxon>Agaricomycotina</taxon>
        <taxon>Agaricomycetes</taxon>
        <taxon>Phallomycetidae</taxon>
        <taxon>Geastrales</taxon>
        <taxon>Sphaerobolaceae</taxon>
        <taxon>Sphaerobolus</taxon>
    </lineage>
</organism>
<dbReference type="EMBL" id="KN837134">
    <property type="protein sequence ID" value="KIJ41795.1"/>
    <property type="molecule type" value="Genomic_DNA"/>
</dbReference>